<sequence length="138" mass="15154">MTSVPSDLRRSERTLALARCVDRRYAGSAPIAISEMGSALFFLSDFVRNVEIPCEIDFLSLGGDVSARRFITDLSRPIDGRDVLVVCDRIDDLSRMEFLLGALRERGPRSLALVSYEPLSREARAAFGGIAILDESGS</sequence>
<evidence type="ECO:0000313" key="1">
    <source>
        <dbReference type="EMBL" id="CBI00954.1"/>
    </source>
</evidence>
<comment type="caution">
    <text evidence="1">The sequence shown here is derived from an EMBL/GenBank/DDBJ whole genome shotgun (WGS) entry which is preliminary data.</text>
</comment>
<dbReference type="EMBL" id="CABO01000009">
    <property type="protein sequence ID" value="CBI00954.1"/>
    <property type="molecule type" value="Genomic_DNA"/>
</dbReference>
<dbReference type="Gene3D" id="3.40.50.2020">
    <property type="match status" value="1"/>
</dbReference>
<protein>
    <submittedName>
        <fullName evidence="1">Uncharacterized protein</fullName>
    </submittedName>
</protein>
<dbReference type="InterPro" id="IPR029057">
    <property type="entry name" value="PRTase-like"/>
</dbReference>
<proteinExistence type="predicted"/>
<gene>
    <name evidence="1" type="ORF">CARN4_0303</name>
</gene>
<reference evidence="1" key="1">
    <citation type="submission" date="2009-10" db="EMBL/GenBank/DDBJ databases">
        <title>Diversity of trophic interactions inside an arsenic-rich microbial ecosystem.</title>
        <authorList>
            <person name="Bertin P.N."/>
            <person name="Heinrich-Salmeron A."/>
            <person name="Pelletier E."/>
            <person name="Goulhen-Chollet F."/>
            <person name="Arsene-Ploetze F."/>
            <person name="Gallien S."/>
            <person name="Calteau A."/>
            <person name="Vallenet D."/>
            <person name="Casiot C."/>
            <person name="Chane-Woon-Ming B."/>
            <person name="Giloteaux L."/>
            <person name="Barakat M."/>
            <person name="Bonnefoy V."/>
            <person name="Bruneel O."/>
            <person name="Chandler M."/>
            <person name="Cleiss J."/>
            <person name="Duran R."/>
            <person name="Elbaz-Poulichet F."/>
            <person name="Fonknechten N."/>
            <person name="Lauga B."/>
            <person name="Mornico D."/>
            <person name="Ortet P."/>
            <person name="Schaeffer C."/>
            <person name="Siguier P."/>
            <person name="Alexander Thil Smith A."/>
            <person name="Van Dorsselaer A."/>
            <person name="Weissenbach J."/>
            <person name="Medigue C."/>
            <person name="Le Paslier D."/>
        </authorList>
    </citation>
    <scope>NUCLEOTIDE SEQUENCE</scope>
</reference>
<accession>E6Q194</accession>
<organism evidence="1">
    <name type="scientific">mine drainage metagenome</name>
    <dbReference type="NCBI Taxonomy" id="410659"/>
    <lineage>
        <taxon>unclassified sequences</taxon>
        <taxon>metagenomes</taxon>
        <taxon>ecological metagenomes</taxon>
    </lineage>
</organism>
<name>E6Q194_9ZZZZ</name>
<dbReference type="AlphaFoldDB" id="E6Q194"/>
<dbReference type="SUPFAM" id="SSF53271">
    <property type="entry name" value="PRTase-like"/>
    <property type="match status" value="1"/>
</dbReference>